<dbReference type="EMBL" id="BOMG01000114">
    <property type="protein sequence ID" value="GID60798.1"/>
    <property type="molecule type" value="Genomic_DNA"/>
</dbReference>
<comment type="subcellular location">
    <subcellularLocation>
        <location evidence="2">Cell membrane</location>
    </subcellularLocation>
</comment>
<evidence type="ECO:0000256" key="2">
    <source>
        <dbReference type="ARBA" id="ARBA00004236"/>
    </source>
</evidence>
<evidence type="ECO:0000256" key="1">
    <source>
        <dbReference type="ARBA" id="ARBA00000085"/>
    </source>
</evidence>
<proteinExistence type="predicted"/>
<evidence type="ECO:0000256" key="3">
    <source>
        <dbReference type="ARBA" id="ARBA00012438"/>
    </source>
</evidence>
<dbReference type="InterPro" id="IPR050428">
    <property type="entry name" value="TCS_sensor_his_kinase"/>
</dbReference>
<evidence type="ECO:0000313" key="15">
    <source>
        <dbReference type="Proteomes" id="UP000612282"/>
    </source>
</evidence>
<keyword evidence="8 11" id="KW-1133">Transmembrane helix</keyword>
<dbReference type="Gene3D" id="1.10.287.130">
    <property type="match status" value="1"/>
</dbReference>
<evidence type="ECO:0000259" key="13">
    <source>
        <dbReference type="PROSITE" id="PS50885"/>
    </source>
</evidence>
<dbReference type="InterPro" id="IPR036890">
    <property type="entry name" value="HATPase_C_sf"/>
</dbReference>
<organism evidence="14 15">
    <name type="scientific">Actinoplanes couchii</name>
    <dbReference type="NCBI Taxonomy" id="403638"/>
    <lineage>
        <taxon>Bacteria</taxon>
        <taxon>Bacillati</taxon>
        <taxon>Actinomycetota</taxon>
        <taxon>Actinomycetes</taxon>
        <taxon>Micromonosporales</taxon>
        <taxon>Micromonosporaceae</taxon>
        <taxon>Actinoplanes</taxon>
    </lineage>
</organism>
<dbReference type="SUPFAM" id="SSF47384">
    <property type="entry name" value="Homodimeric domain of signal transducing histidine kinase"/>
    <property type="match status" value="1"/>
</dbReference>
<dbReference type="SUPFAM" id="SSF55874">
    <property type="entry name" value="ATPase domain of HSP90 chaperone/DNA topoisomerase II/histidine kinase"/>
    <property type="match status" value="1"/>
</dbReference>
<dbReference type="Gene3D" id="3.30.565.10">
    <property type="entry name" value="Histidine kinase-like ATPase, C-terminal domain"/>
    <property type="match status" value="1"/>
</dbReference>
<dbReference type="Proteomes" id="UP000612282">
    <property type="component" value="Unassembled WGS sequence"/>
</dbReference>
<feature type="compositionally biased region" description="Low complexity" evidence="10">
    <location>
        <begin position="376"/>
        <end position="388"/>
    </location>
</feature>
<feature type="domain" description="HAMP" evidence="13">
    <location>
        <begin position="84"/>
        <end position="137"/>
    </location>
</feature>
<dbReference type="InterPro" id="IPR003594">
    <property type="entry name" value="HATPase_dom"/>
</dbReference>
<keyword evidence="9" id="KW-0902">Two-component regulatory system</keyword>
<name>A0ABQ3XQP0_9ACTN</name>
<feature type="compositionally biased region" description="Basic and acidic residues" evidence="10">
    <location>
        <begin position="362"/>
        <end position="373"/>
    </location>
</feature>
<keyword evidence="11" id="KW-0472">Membrane</keyword>
<dbReference type="CDD" id="cd06225">
    <property type="entry name" value="HAMP"/>
    <property type="match status" value="1"/>
</dbReference>
<accession>A0ABQ3XQP0</accession>
<dbReference type="PROSITE" id="PS50885">
    <property type="entry name" value="HAMP"/>
    <property type="match status" value="1"/>
</dbReference>
<keyword evidence="5" id="KW-0808">Transferase</keyword>
<feature type="domain" description="Histidine kinase" evidence="12">
    <location>
        <begin position="145"/>
        <end position="366"/>
    </location>
</feature>
<dbReference type="Pfam" id="PF00672">
    <property type="entry name" value="HAMP"/>
    <property type="match status" value="1"/>
</dbReference>
<keyword evidence="7 14" id="KW-0418">Kinase</keyword>
<evidence type="ECO:0000256" key="7">
    <source>
        <dbReference type="ARBA" id="ARBA00022777"/>
    </source>
</evidence>
<dbReference type="InterPro" id="IPR003661">
    <property type="entry name" value="HisK_dim/P_dom"/>
</dbReference>
<gene>
    <name evidence="14" type="ORF">Aco03nite_092020</name>
</gene>
<dbReference type="SMART" id="SM00304">
    <property type="entry name" value="HAMP"/>
    <property type="match status" value="1"/>
</dbReference>
<dbReference type="SMART" id="SM00388">
    <property type="entry name" value="HisKA"/>
    <property type="match status" value="1"/>
</dbReference>
<dbReference type="Pfam" id="PF00512">
    <property type="entry name" value="HisKA"/>
    <property type="match status" value="1"/>
</dbReference>
<evidence type="ECO:0000256" key="10">
    <source>
        <dbReference type="SAM" id="MobiDB-lite"/>
    </source>
</evidence>
<keyword evidence="4" id="KW-0597">Phosphoprotein</keyword>
<dbReference type="CDD" id="cd00075">
    <property type="entry name" value="HATPase"/>
    <property type="match status" value="1"/>
</dbReference>
<dbReference type="Gene3D" id="6.10.340.10">
    <property type="match status" value="1"/>
</dbReference>
<keyword evidence="15" id="KW-1185">Reference proteome</keyword>
<evidence type="ECO:0000256" key="11">
    <source>
        <dbReference type="SAM" id="Phobius"/>
    </source>
</evidence>
<dbReference type="PROSITE" id="PS50109">
    <property type="entry name" value="HIS_KIN"/>
    <property type="match status" value="1"/>
</dbReference>
<dbReference type="EC" id="2.7.13.3" evidence="3"/>
<feature type="transmembrane region" description="Helical" evidence="11">
    <location>
        <begin position="62"/>
        <end position="87"/>
    </location>
</feature>
<dbReference type="PANTHER" id="PTHR45436">
    <property type="entry name" value="SENSOR HISTIDINE KINASE YKOH"/>
    <property type="match status" value="1"/>
</dbReference>
<comment type="caution">
    <text evidence="14">The sequence shown here is derived from an EMBL/GenBank/DDBJ whole genome shotgun (WGS) entry which is preliminary data.</text>
</comment>
<dbReference type="InterPro" id="IPR003660">
    <property type="entry name" value="HAMP_dom"/>
</dbReference>
<dbReference type="SMART" id="SM00387">
    <property type="entry name" value="HATPase_c"/>
    <property type="match status" value="1"/>
</dbReference>
<feature type="region of interest" description="Disordered" evidence="10">
    <location>
        <begin position="361"/>
        <end position="404"/>
    </location>
</feature>
<evidence type="ECO:0000256" key="6">
    <source>
        <dbReference type="ARBA" id="ARBA00022692"/>
    </source>
</evidence>
<evidence type="ECO:0000256" key="8">
    <source>
        <dbReference type="ARBA" id="ARBA00022989"/>
    </source>
</evidence>
<feature type="compositionally biased region" description="Gly residues" evidence="10">
    <location>
        <begin position="389"/>
        <end position="404"/>
    </location>
</feature>
<evidence type="ECO:0000313" key="14">
    <source>
        <dbReference type="EMBL" id="GID60798.1"/>
    </source>
</evidence>
<protein>
    <recommendedName>
        <fullName evidence="3">histidine kinase</fullName>
        <ecNumber evidence="3">2.7.13.3</ecNumber>
    </recommendedName>
</protein>
<evidence type="ECO:0000259" key="12">
    <source>
        <dbReference type="PROSITE" id="PS50109"/>
    </source>
</evidence>
<comment type="catalytic activity">
    <reaction evidence="1">
        <text>ATP + protein L-histidine = ADP + protein N-phospho-L-histidine.</text>
        <dbReference type="EC" id="2.7.13.3"/>
    </reaction>
</comment>
<dbReference type="RefSeq" id="WP_203808139.1">
    <property type="nucleotide sequence ID" value="NZ_BAAAQE010000111.1"/>
</dbReference>
<dbReference type="InterPro" id="IPR005467">
    <property type="entry name" value="His_kinase_dom"/>
</dbReference>
<evidence type="ECO:0000256" key="9">
    <source>
        <dbReference type="ARBA" id="ARBA00023012"/>
    </source>
</evidence>
<evidence type="ECO:0000256" key="5">
    <source>
        <dbReference type="ARBA" id="ARBA00022679"/>
    </source>
</evidence>
<evidence type="ECO:0000256" key="4">
    <source>
        <dbReference type="ARBA" id="ARBA00022553"/>
    </source>
</evidence>
<reference evidence="14 15" key="1">
    <citation type="submission" date="2021-01" db="EMBL/GenBank/DDBJ databases">
        <title>Whole genome shotgun sequence of Actinoplanes couchii NBRC 106145.</title>
        <authorList>
            <person name="Komaki H."/>
            <person name="Tamura T."/>
        </authorList>
    </citation>
    <scope>NUCLEOTIDE SEQUENCE [LARGE SCALE GENOMIC DNA]</scope>
    <source>
        <strain evidence="14 15">NBRC 106145</strain>
    </source>
</reference>
<keyword evidence="6 11" id="KW-0812">Transmembrane</keyword>
<dbReference type="GO" id="GO:0016301">
    <property type="term" value="F:kinase activity"/>
    <property type="evidence" value="ECO:0007669"/>
    <property type="project" value="UniProtKB-KW"/>
</dbReference>
<dbReference type="CDD" id="cd00082">
    <property type="entry name" value="HisKA"/>
    <property type="match status" value="1"/>
</dbReference>
<dbReference type="PANTHER" id="PTHR45436:SF5">
    <property type="entry name" value="SENSOR HISTIDINE KINASE TRCS"/>
    <property type="match status" value="1"/>
</dbReference>
<sequence length="404" mass="42466">MSGLRTRLSLFYAVVVFATGLLVIAAIALPLADMGATIPAGDPSSPDLTGTGAGAGPRQLGIGIAVAVAVLIPLSLIVGRLVAVYFLRPLRAITTTAAAISAGNLHQRLDLGEPTDELTELGAILDDLFARLQASFDAQRHFVANASHELRTPIAGQRTLLEVALADPDPDNLRMACREAIQLGEQQERLVAALLDLAVSERGLKTRGPIDLARVTERAVSSRRDLATERQITLVADLTPAVTSGDPRLMGILITNLIDNAIRHNHPGGHVVVTLKRPSEPLHRGDIPIPGLATSTMLTVTNSGPPIPADELDRLRRPFERLRPHQGFGLGLAIADAVARAHDATLVTTARPEGGLDVTVSFREKPLPPRGEDGVSAAASSSSSPRRNGGSGDRGGSGPRGRRG</sequence>
<dbReference type="Pfam" id="PF02518">
    <property type="entry name" value="HATPase_c"/>
    <property type="match status" value="1"/>
</dbReference>
<dbReference type="SUPFAM" id="SSF158472">
    <property type="entry name" value="HAMP domain-like"/>
    <property type="match status" value="1"/>
</dbReference>
<dbReference type="InterPro" id="IPR036097">
    <property type="entry name" value="HisK_dim/P_sf"/>
</dbReference>
<feature type="transmembrane region" description="Helical" evidence="11">
    <location>
        <begin position="12"/>
        <end position="32"/>
    </location>
</feature>